<protein>
    <recommendedName>
        <fullName evidence="3">Protein kinase domain-containing protein</fullName>
    </recommendedName>
</protein>
<keyword evidence="2" id="KW-1185">Reference proteome</keyword>
<evidence type="ECO:0000313" key="2">
    <source>
        <dbReference type="Proteomes" id="UP000053424"/>
    </source>
</evidence>
<name>A0A0C3BVH2_HEBCY</name>
<dbReference type="PANTHER" id="PTHR37171">
    <property type="entry name" value="SERINE/THREONINE-PROTEIN KINASE YRZF-RELATED"/>
    <property type="match status" value="1"/>
</dbReference>
<dbReference type="AlphaFoldDB" id="A0A0C3BVH2"/>
<dbReference type="HOGENOM" id="CLU_047433_0_0_1"/>
<dbReference type="OrthoDB" id="3182995at2759"/>
<reference evidence="1 2" key="1">
    <citation type="submission" date="2014-04" db="EMBL/GenBank/DDBJ databases">
        <authorList>
            <consortium name="DOE Joint Genome Institute"/>
            <person name="Kuo A."/>
            <person name="Gay G."/>
            <person name="Dore J."/>
            <person name="Kohler A."/>
            <person name="Nagy L.G."/>
            <person name="Floudas D."/>
            <person name="Copeland A."/>
            <person name="Barry K.W."/>
            <person name="Cichocki N."/>
            <person name="Veneault-Fourrey C."/>
            <person name="LaButti K."/>
            <person name="Lindquist E.A."/>
            <person name="Lipzen A."/>
            <person name="Lundell T."/>
            <person name="Morin E."/>
            <person name="Murat C."/>
            <person name="Sun H."/>
            <person name="Tunlid A."/>
            <person name="Henrissat B."/>
            <person name="Grigoriev I.V."/>
            <person name="Hibbett D.S."/>
            <person name="Martin F."/>
            <person name="Nordberg H.P."/>
            <person name="Cantor M.N."/>
            <person name="Hua S.X."/>
        </authorList>
    </citation>
    <scope>NUCLEOTIDE SEQUENCE [LARGE SCALE GENOMIC DNA]</scope>
    <source>
        <strain evidence="2">h7</strain>
    </source>
</reference>
<reference evidence="2" key="2">
    <citation type="submission" date="2015-01" db="EMBL/GenBank/DDBJ databases">
        <title>Evolutionary Origins and Diversification of the Mycorrhizal Mutualists.</title>
        <authorList>
            <consortium name="DOE Joint Genome Institute"/>
            <consortium name="Mycorrhizal Genomics Consortium"/>
            <person name="Kohler A."/>
            <person name="Kuo A."/>
            <person name="Nagy L.G."/>
            <person name="Floudas D."/>
            <person name="Copeland A."/>
            <person name="Barry K.W."/>
            <person name="Cichocki N."/>
            <person name="Veneault-Fourrey C."/>
            <person name="LaButti K."/>
            <person name="Lindquist E.A."/>
            <person name="Lipzen A."/>
            <person name="Lundell T."/>
            <person name="Morin E."/>
            <person name="Murat C."/>
            <person name="Riley R."/>
            <person name="Ohm R."/>
            <person name="Sun H."/>
            <person name="Tunlid A."/>
            <person name="Henrissat B."/>
            <person name="Grigoriev I.V."/>
            <person name="Hibbett D.S."/>
            <person name="Martin F."/>
        </authorList>
    </citation>
    <scope>NUCLEOTIDE SEQUENCE [LARGE SCALE GENOMIC DNA]</scope>
    <source>
        <strain evidence="2">h7</strain>
    </source>
</reference>
<evidence type="ECO:0000313" key="1">
    <source>
        <dbReference type="EMBL" id="KIM35406.1"/>
    </source>
</evidence>
<sequence length="425" mass="47830">MQTSLPNLPFTNHERAELRPYHSSSETNLISRPRTDLEALTPWTSFPDDIHRVIQTATARAGLPPTPFDVETFTGTIRVGEEEGIRAHAMVSLHVIVANIMGMFGTEGYFVLPDSGNLAVVGAPDASWMSNIELERHPKLVVEYTPCDTLGRQSLDALHQIYGYMTFNNNKFGILSNWQRDVFLRRSETSDRRTLEYHLVELDGPDTSISMLKAGVGMVLLAENDWFNAPPTRTSTPLARTSNPAYGMRRGKSKYKRLPVDFHLCRFDISSARQGATCCILYGRLPEGEGEGEDDRRVIYKAVDVLRYPDGADWLEDEVRVYVALQHLQGRVIPTLFGYYEVWGILHVLALEPVGEAIGEGERIDETLRGKMKEALQCIHDAGFVHGDIGRRNFCRTEGGDVFLVDLERCRRVSKDLPELSDEMA</sequence>
<accession>A0A0C3BVH2</accession>
<evidence type="ECO:0008006" key="3">
    <source>
        <dbReference type="Google" id="ProtNLM"/>
    </source>
</evidence>
<dbReference type="EMBL" id="KN831821">
    <property type="protein sequence ID" value="KIM35406.1"/>
    <property type="molecule type" value="Genomic_DNA"/>
</dbReference>
<proteinExistence type="predicted"/>
<dbReference type="Proteomes" id="UP000053424">
    <property type="component" value="Unassembled WGS sequence"/>
</dbReference>
<dbReference type="InterPro" id="IPR011009">
    <property type="entry name" value="Kinase-like_dom_sf"/>
</dbReference>
<organism evidence="1 2">
    <name type="scientific">Hebeloma cylindrosporum</name>
    <dbReference type="NCBI Taxonomy" id="76867"/>
    <lineage>
        <taxon>Eukaryota</taxon>
        <taxon>Fungi</taxon>
        <taxon>Dikarya</taxon>
        <taxon>Basidiomycota</taxon>
        <taxon>Agaricomycotina</taxon>
        <taxon>Agaricomycetes</taxon>
        <taxon>Agaricomycetidae</taxon>
        <taxon>Agaricales</taxon>
        <taxon>Agaricineae</taxon>
        <taxon>Hymenogastraceae</taxon>
        <taxon>Hebeloma</taxon>
    </lineage>
</organism>
<gene>
    <name evidence="1" type="ORF">M413DRAFT_20768</name>
</gene>
<dbReference type="InterPro" id="IPR052396">
    <property type="entry name" value="Meiotic_Drive_Suppr_Kinase"/>
</dbReference>
<dbReference type="SUPFAM" id="SSF56112">
    <property type="entry name" value="Protein kinase-like (PK-like)"/>
    <property type="match status" value="1"/>
</dbReference>
<dbReference type="PANTHER" id="PTHR37171:SF1">
    <property type="entry name" value="SERINE_THREONINE-PROTEIN KINASE YRZF-RELATED"/>
    <property type="match status" value="1"/>
</dbReference>